<evidence type="ECO:0000313" key="2">
    <source>
        <dbReference type="Proteomes" id="UP000249239"/>
    </source>
</evidence>
<dbReference type="AlphaFoldDB" id="A0A2W7NDS6"/>
<dbReference type="Proteomes" id="UP000249239">
    <property type="component" value="Unassembled WGS sequence"/>
</dbReference>
<name>A0A2W7NDS6_9BACT</name>
<proteinExistence type="predicted"/>
<dbReference type="EMBL" id="QKZK01000007">
    <property type="protein sequence ID" value="PZX18090.1"/>
    <property type="molecule type" value="Genomic_DNA"/>
</dbReference>
<reference evidence="1 2" key="1">
    <citation type="submission" date="2018-06" db="EMBL/GenBank/DDBJ databases">
        <title>Genomic Encyclopedia of Archaeal and Bacterial Type Strains, Phase II (KMG-II): from individual species to whole genera.</title>
        <authorList>
            <person name="Goeker M."/>
        </authorList>
    </citation>
    <scope>NUCLEOTIDE SEQUENCE [LARGE SCALE GENOMIC DNA]</scope>
    <source>
        <strain evidence="1 2">DSM 6779</strain>
    </source>
</reference>
<comment type="caution">
    <text evidence="1">The sequence shown here is derived from an EMBL/GenBank/DDBJ whole genome shotgun (WGS) entry which is preliminary data.</text>
</comment>
<sequence length="75" mass="8605">MKTEVLKIIQDIQEGKEKKHIFPTHALQSEILYVARKRIEKAISQLATEGQIKQGNTINEPFVSLNTQTNERKSN</sequence>
<protein>
    <submittedName>
        <fullName evidence="1">Uncharacterized protein</fullName>
    </submittedName>
</protein>
<accession>A0A2W7NDS6</accession>
<gene>
    <name evidence="1" type="ORF">LX69_01127</name>
</gene>
<dbReference type="RefSeq" id="WP_111444833.1">
    <property type="nucleotide sequence ID" value="NZ_QKZK01000007.1"/>
</dbReference>
<evidence type="ECO:0000313" key="1">
    <source>
        <dbReference type="EMBL" id="PZX18090.1"/>
    </source>
</evidence>
<keyword evidence="2" id="KW-1185">Reference proteome</keyword>
<organism evidence="1 2">
    <name type="scientific">Breznakibacter xylanolyticus</name>
    <dbReference type="NCBI Taxonomy" id="990"/>
    <lineage>
        <taxon>Bacteria</taxon>
        <taxon>Pseudomonadati</taxon>
        <taxon>Bacteroidota</taxon>
        <taxon>Bacteroidia</taxon>
        <taxon>Marinilabiliales</taxon>
        <taxon>Marinilabiliaceae</taxon>
        <taxon>Breznakibacter</taxon>
    </lineage>
</organism>